<dbReference type="PROSITE" id="PS52029">
    <property type="entry name" value="LD_TPASE"/>
    <property type="match status" value="1"/>
</dbReference>
<dbReference type="OrthoDB" id="9787225at2"/>
<dbReference type="Gene3D" id="1.10.101.10">
    <property type="entry name" value="PGBD-like superfamily/PGBD"/>
    <property type="match status" value="1"/>
</dbReference>
<evidence type="ECO:0000313" key="12">
    <source>
        <dbReference type="Proteomes" id="UP000286576"/>
    </source>
</evidence>
<dbReference type="Pfam" id="PF03734">
    <property type="entry name" value="YkuD"/>
    <property type="match status" value="1"/>
</dbReference>
<evidence type="ECO:0000313" key="11">
    <source>
        <dbReference type="EMBL" id="RIV86801.1"/>
    </source>
</evidence>
<accession>A0A418NTR7</accession>
<evidence type="ECO:0000256" key="8">
    <source>
        <dbReference type="SAM" id="MobiDB-lite"/>
    </source>
</evidence>
<feature type="compositionally biased region" description="Low complexity" evidence="8">
    <location>
        <begin position="71"/>
        <end position="80"/>
    </location>
</feature>
<comment type="pathway">
    <text evidence="1 7">Cell wall biogenesis; peptidoglycan biosynthesis.</text>
</comment>
<feature type="active site" description="Proton donor/acceptor" evidence="7">
    <location>
        <position position="336"/>
    </location>
</feature>
<dbReference type="GO" id="GO:0071972">
    <property type="term" value="F:peptidoglycan L,D-transpeptidase activity"/>
    <property type="evidence" value="ECO:0007669"/>
    <property type="project" value="TreeGrafter"/>
</dbReference>
<dbReference type="GO" id="GO:0071555">
    <property type="term" value="P:cell wall organization"/>
    <property type="evidence" value="ECO:0007669"/>
    <property type="project" value="UniProtKB-UniRule"/>
</dbReference>
<comment type="caution">
    <text evidence="11">The sequence shown here is derived from an EMBL/GenBank/DDBJ whole genome shotgun (WGS) entry which is preliminary data.</text>
</comment>
<dbReference type="GO" id="GO:0018104">
    <property type="term" value="P:peptidoglycan-protein cross-linking"/>
    <property type="evidence" value="ECO:0007669"/>
    <property type="project" value="TreeGrafter"/>
</dbReference>
<evidence type="ECO:0000256" key="1">
    <source>
        <dbReference type="ARBA" id="ARBA00004752"/>
    </source>
</evidence>
<dbReference type="GO" id="GO:0005576">
    <property type="term" value="C:extracellular region"/>
    <property type="evidence" value="ECO:0007669"/>
    <property type="project" value="TreeGrafter"/>
</dbReference>
<feature type="chain" id="PRO_5019183593" description="L,D-TPase catalytic domain-containing protein" evidence="9">
    <location>
        <begin position="18"/>
        <end position="376"/>
    </location>
</feature>
<protein>
    <recommendedName>
        <fullName evidence="10">L,D-TPase catalytic domain-containing protein</fullName>
    </recommendedName>
</protein>
<evidence type="ECO:0000256" key="6">
    <source>
        <dbReference type="ARBA" id="ARBA00023316"/>
    </source>
</evidence>
<sequence length="376" mass="40024">MKNILLASIAASALSLASCGNSSTPEGEGEVEASAQSHSASDRSATDSSDSEDEFAANFTDREGYDDEESASQAEASQQDGQFTLTLPEAVTSSMLGDRSKRMIAVQVMLDKSHHSPGVIDGRGGANTERAIEYYREANGLAAGTGVDSELVASLIDNYGGDVFRTYTITEKDASRQFYDIPEGFPEMAEMEKLGYRDATEMLAEKFHMDQDFLTALNPDADFSKAGTKLVIVSHGDNTLDADIARIEVRTGENTVVGLDESGNVVVSYPATIGSSDFPSPSGRMEVAAIAPAPNYTFDPDDQRWGPDKTFILPPGPNNPVGGTWIDLGKDGYGIHGSPDPQMVAKRASHGCVRLTNWDAAALAEALTTGTPVEFV</sequence>
<comment type="similarity">
    <text evidence="2">Belongs to the YkuD family.</text>
</comment>
<dbReference type="SUPFAM" id="SSF141523">
    <property type="entry name" value="L,D-transpeptidase catalytic domain-like"/>
    <property type="match status" value="1"/>
</dbReference>
<dbReference type="CDD" id="cd16913">
    <property type="entry name" value="YkuD_like"/>
    <property type="match status" value="1"/>
</dbReference>
<keyword evidence="3" id="KW-0808">Transferase</keyword>
<dbReference type="PANTHER" id="PTHR30582">
    <property type="entry name" value="L,D-TRANSPEPTIDASE"/>
    <property type="match status" value="1"/>
</dbReference>
<dbReference type="Gene3D" id="2.40.440.10">
    <property type="entry name" value="L,D-transpeptidase catalytic domain-like"/>
    <property type="match status" value="1"/>
</dbReference>
<dbReference type="InterPro" id="IPR005490">
    <property type="entry name" value="LD_TPept_cat_dom"/>
</dbReference>
<feature type="active site" description="Nucleophile" evidence="7">
    <location>
        <position position="352"/>
    </location>
</feature>
<feature type="signal peptide" evidence="9">
    <location>
        <begin position="1"/>
        <end position="17"/>
    </location>
</feature>
<organism evidence="11 12">
    <name type="scientific">Aurantiacibacter zhengii</name>
    <dbReference type="NCBI Taxonomy" id="2307003"/>
    <lineage>
        <taxon>Bacteria</taxon>
        <taxon>Pseudomonadati</taxon>
        <taxon>Pseudomonadota</taxon>
        <taxon>Alphaproteobacteria</taxon>
        <taxon>Sphingomonadales</taxon>
        <taxon>Erythrobacteraceae</taxon>
        <taxon>Aurantiacibacter</taxon>
    </lineage>
</organism>
<evidence type="ECO:0000256" key="7">
    <source>
        <dbReference type="PROSITE-ProRule" id="PRU01373"/>
    </source>
</evidence>
<keyword evidence="9" id="KW-0732">Signal</keyword>
<evidence type="ECO:0000256" key="3">
    <source>
        <dbReference type="ARBA" id="ARBA00022679"/>
    </source>
</evidence>
<keyword evidence="4 7" id="KW-0133">Cell shape</keyword>
<evidence type="ECO:0000259" key="10">
    <source>
        <dbReference type="PROSITE" id="PS52029"/>
    </source>
</evidence>
<keyword evidence="5 7" id="KW-0573">Peptidoglycan synthesis</keyword>
<dbReference type="EMBL" id="QXFL01000003">
    <property type="protein sequence ID" value="RIV86801.1"/>
    <property type="molecule type" value="Genomic_DNA"/>
</dbReference>
<dbReference type="RefSeq" id="WP_119586618.1">
    <property type="nucleotide sequence ID" value="NZ_CAWODQ010000022.1"/>
</dbReference>
<feature type="region of interest" description="Disordered" evidence="8">
    <location>
        <begin position="18"/>
        <end position="83"/>
    </location>
</feature>
<dbReference type="AlphaFoldDB" id="A0A418NTR7"/>
<dbReference type="GO" id="GO:0016740">
    <property type="term" value="F:transferase activity"/>
    <property type="evidence" value="ECO:0007669"/>
    <property type="project" value="UniProtKB-KW"/>
</dbReference>
<evidence type="ECO:0000256" key="2">
    <source>
        <dbReference type="ARBA" id="ARBA00005992"/>
    </source>
</evidence>
<name>A0A418NTR7_9SPHN</name>
<evidence type="ECO:0000256" key="5">
    <source>
        <dbReference type="ARBA" id="ARBA00022984"/>
    </source>
</evidence>
<dbReference type="InterPro" id="IPR038063">
    <property type="entry name" value="Transpep_catalytic_dom"/>
</dbReference>
<dbReference type="InterPro" id="IPR050979">
    <property type="entry name" value="LD-transpeptidase"/>
</dbReference>
<keyword evidence="6 7" id="KW-0961">Cell wall biogenesis/degradation</keyword>
<evidence type="ECO:0000256" key="9">
    <source>
        <dbReference type="SAM" id="SignalP"/>
    </source>
</evidence>
<gene>
    <name evidence="11" type="ORF">D2V07_08935</name>
</gene>
<feature type="domain" description="L,D-TPase catalytic" evidence="10">
    <location>
        <begin position="245"/>
        <end position="376"/>
    </location>
</feature>
<dbReference type="InterPro" id="IPR036366">
    <property type="entry name" value="PGBDSf"/>
</dbReference>
<dbReference type="InterPro" id="IPR036365">
    <property type="entry name" value="PGBD-like_sf"/>
</dbReference>
<dbReference type="Proteomes" id="UP000286576">
    <property type="component" value="Unassembled WGS sequence"/>
</dbReference>
<proteinExistence type="inferred from homology"/>
<reference evidence="11 12" key="1">
    <citation type="submission" date="2018-08" db="EMBL/GenBank/DDBJ databases">
        <title>Erythrobacter zhengii sp.nov., a bacterium isolated from deep-sea sediment.</title>
        <authorList>
            <person name="Fang C."/>
            <person name="Wu Y.-H."/>
            <person name="Sun C."/>
            <person name="Wang H."/>
            <person name="Cheng H."/>
            <person name="Meng F.-X."/>
            <person name="Wang C.-S."/>
            <person name="Xu X.-W."/>
        </authorList>
    </citation>
    <scope>NUCLEOTIDE SEQUENCE [LARGE SCALE GENOMIC DNA]</scope>
    <source>
        <strain evidence="11 12">V18</strain>
    </source>
</reference>
<evidence type="ECO:0000256" key="4">
    <source>
        <dbReference type="ARBA" id="ARBA00022960"/>
    </source>
</evidence>
<dbReference type="GO" id="GO:0008360">
    <property type="term" value="P:regulation of cell shape"/>
    <property type="evidence" value="ECO:0007669"/>
    <property type="project" value="UniProtKB-UniRule"/>
</dbReference>
<keyword evidence="12" id="KW-1185">Reference proteome</keyword>
<dbReference type="PROSITE" id="PS51257">
    <property type="entry name" value="PROKAR_LIPOPROTEIN"/>
    <property type="match status" value="1"/>
</dbReference>
<dbReference type="UniPathway" id="UPA00219"/>
<dbReference type="PANTHER" id="PTHR30582:SF30">
    <property type="entry name" value="BLR4375 PROTEIN"/>
    <property type="match status" value="1"/>
</dbReference>
<dbReference type="SUPFAM" id="SSF47090">
    <property type="entry name" value="PGBD-like"/>
    <property type="match status" value="1"/>
</dbReference>